<reference evidence="10" key="1">
    <citation type="journal article" date="2019" name="Int. J. Syst. Evol. Microbiol.">
        <title>The Global Catalogue of Microorganisms (GCM) 10K type strain sequencing project: providing services to taxonomists for standard genome sequencing and annotation.</title>
        <authorList>
            <consortium name="The Broad Institute Genomics Platform"/>
            <consortium name="The Broad Institute Genome Sequencing Center for Infectious Disease"/>
            <person name="Wu L."/>
            <person name="Ma J."/>
        </authorList>
    </citation>
    <scope>NUCLEOTIDE SEQUENCE [LARGE SCALE GENOMIC DNA]</scope>
    <source>
        <strain evidence="10">NBRC 108728</strain>
    </source>
</reference>
<dbReference type="PROSITE" id="PS50928">
    <property type="entry name" value="ABC_TM1"/>
    <property type="match status" value="1"/>
</dbReference>
<evidence type="ECO:0000256" key="2">
    <source>
        <dbReference type="ARBA" id="ARBA00022448"/>
    </source>
</evidence>
<dbReference type="RefSeq" id="WP_286345128.1">
    <property type="nucleotide sequence ID" value="NZ_AP027732.1"/>
</dbReference>
<gene>
    <name evidence="9" type="ORF">GCM10025867_03250</name>
</gene>
<comment type="subcellular location">
    <subcellularLocation>
        <location evidence="1 7">Cell membrane</location>
        <topology evidence="1 7">Multi-pass membrane protein</topology>
    </subcellularLocation>
</comment>
<sequence>MSTNASIADVTAAGAEIETADERVTPLKPKRTKAFFASSIVIYLILVAIAVLYIFPFLINIATSFKTESDAAADPLSLIPQTWTTAAFRTLFINSDFPTWAKNSAIVAVFVTAGRVFFDSLAGYALARLTFRGRNVIFACLIAVMAVPSVVLLIPKFLVINQLGIYDSYAGMIIPLLVDAAGVFIMKNFFESIPASVEEQAAIDGAGTFRIFWSIVLPMARPALITIIILSFQGSWNELAQFIISAQNPALTTLTKGVASLASGSLSAGTQYPLKLAAAAIMTIPVAVMFFIFQKQIMNTSEGAVKE</sequence>
<accession>A0ABM8GIB0</accession>
<keyword evidence="5 7" id="KW-1133">Transmembrane helix</keyword>
<evidence type="ECO:0000313" key="9">
    <source>
        <dbReference type="EMBL" id="BDZ48084.1"/>
    </source>
</evidence>
<keyword evidence="6 7" id="KW-0472">Membrane</keyword>
<proteinExistence type="inferred from homology"/>
<evidence type="ECO:0000256" key="6">
    <source>
        <dbReference type="ARBA" id="ARBA00023136"/>
    </source>
</evidence>
<evidence type="ECO:0000313" key="10">
    <source>
        <dbReference type="Proteomes" id="UP001321486"/>
    </source>
</evidence>
<keyword evidence="3" id="KW-1003">Cell membrane</keyword>
<dbReference type="Proteomes" id="UP001321486">
    <property type="component" value="Chromosome"/>
</dbReference>
<dbReference type="Gene3D" id="1.10.3720.10">
    <property type="entry name" value="MetI-like"/>
    <property type="match status" value="1"/>
</dbReference>
<keyword evidence="4 7" id="KW-0812">Transmembrane</keyword>
<keyword evidence="10" id="KW-1185">Reference proteome</keyword>
<feature type="transmembrane region" description="Helical" evidence="7">
    <location>
        <begin position="272"/>
        <end position="293"/>
    </location>
</feature>
<dbReference type="CDD" id="cd06261">
    <property type="entry name" value="TM_PBP2"/>
    <property type="match status" value="1"/>
</dbReference>
<evidence type="ECO:0000259" key="8">
    <source>
        <dbReference type="PROSITE" id="PS50928"/>
    </source>
</evidence>
<evidence type="ECO:0000256" key="1">
    <source>
        <dbReference type="ARBA" id="ARBA00004651"/>
    </source>
</evidence>
<dbReference type="SUPFAM" id="SSF161098">
    <property type="entry name" value="MetI-like"/>
    <property type="match status" value="1"/>
</dbReference>
<dbReference type="Pfam" id="PF00528">
    <property type="entry name" value="BPD_transp_1"/>
    <property type="match status" value="1"/>
</dbReference>
<dbReference type="InterPro" id="IPR000515">
    <property type="entry name" value="MetI-like"/>
</dbReference>
<protein>
    <submittedName>
        <fullName evidence="9">Sugar ABC transporter permease</fullName>
    </submittedName>
</protein>
<dbReference type="PANTHER" id="PTHR43744:SF12">
    <property type="entry name" value="ABC TRANSPORTER PERMEASE PROTEIN MG189-RELATED"/>
    <property type="match status" value="1"/>
</dbReference>
<feature type="domain" description="ABC transmembrane type-1" evidence="8">
    <location>
        <begin position="101"/>
        <end position="293"/>
    </location>
</feature>
<organism evidence="9 10">
    <name type="scientific">Frondihabitans sucicola</name>
    <dbReference type="NCBI Taxonomy" id="1268041"/>
    <lineage>
        <taxon>Bacteria</taxon>
        <taxon>Bacillati</taxon>
        <taxon>Actinomycetota</taxon>
        <taxon>Actinomycetes</taxon>
        <taxon>Micrococcales</taxon>
        <taxon>Microbacteriaceae</taxon>
        <taxon>Frondihabitans</taxon>
    </lineage>
</organism>
<evidence type="ECO:0000256" key="3">
    <source>
        <dbReference type="ARBA" id="ARBA00022475"/>
    </source>
</evidence>
<evidence type="ECO:0000256" key="5">
    <source>
        <dbReference type="ARBA" id="ARBA00022989"/>
    </source>
</evidence>
<keyword evidence="2 7" id="KW-0813">Transport</keyword>
<dbReference type="EMBL" id="AP027732">
    <property type="protein sequence ID" value="BDZ48084.1"/>
    <property type="molecule type" value="Genomic_DNA"/>
</dbReference>
<feature type="transmembrane region" description="Helical" evidence="7">
    <location>
        <begin position="136"/>
        <end position="157"/>
    </location>
</feature>
<feature type="transmembrane region" description="Helical" evidence="7">
    <location>
        <begin position="169"/>
        <end position="190"/>
    </location>
</feature>
<evidence type="ECO:0000256" key="7">
    <source>
        <dbReference type="RuleBase" id="RU363032"/>
    </source>
</evidence>
<evidence type="ECO:0000256" key="4">
    <source>
        <dbReference type="ARBA" id="ARBA00022692"/>
    </source>
</evidence>
<feature type="transmembrane region" description="Helical" evidence="7">
    <location>
        <begin position="105"/>
        <end position="127"/>
    </location>
</feature>
<name>A0ABM8GIB0_9MICO</name>
<comment type="similarity">
    <text evidence="7">Belongs to the binding-protein-dependent transport system permease family.</text>
</comment>
<feature type="transmembrane region" description="Helical" evidence="7">
    <location>
        <begin position="211"/>
        <end position="232"/>
    </location>
</feature>
<feature type="transmembrane region" description="Helical" evidence="7">
    <location>
        <begin position="35"/>
        <end position="59"/>
    </location>
</feature>
<dbReference type="PANTHER" id="PTHR43744">
    <property type="entry name" value="ABC TRANSPORTER PERMEASE PROTEIN MG189-RELATED-RELATED"/>
    <property type="match status" value="1"/>
</dbReference>
<dbReference type="InterPro" id="IPR035906">
    <property type="entry name" value="MetI-like_sf"/>
</dbReference>